<feature type="repeat" description="ANK" evidence="1">
    <location>
        <begin position="356"/>
        <end position="388"/>
    </location>
</feature>
<evidence type="ECO:0000256" key="2">
    <source>
        <dbReference type="SAM" id="SignalP"/>
    </source>
</evidence>
<dbReference type="Pfam" id="PF12796">
    <property type="entry name" value="Ank_2"/>
    <property type="match status" value="1"/>
</dbReference>
<evidence type="ECO:0000313" key="3">
    <source>
        <dbReference type="EMBL" id="CAB9496500.1"/>
    </source>
</evidence>
<dbReference type="Proteomes" id="UP001153069">
    <property type="component" value="Unassembled WGS sequence"/>
</dbReference>
<organism evidence="3 4">
    <name type="scientific">Seminavis robusta</name>
    <dbReference type="NCBI Taxonomy" id="568900"/>
    <lineage>
        <taxon>Eukaryota</taxon>
        <taxon>Sar</taxon>
        <taxon>Stramenopiles</taxon>
        <taxon>Ochrophyta</taxon>
        <taxon>Bacillariophyta</taxon>
        <taxon>Bacillariophyceae</taxon>
        <taxon>Bacillariophycidae</taxon>
        <taxon>Naviculales</taxon>
        <taxon>Naviculaceae</taxon>
        <taxon>Seminavis</taxon>
    </lineage>
</organism>
<dbReference type="AlphaFoldDB" id="A0A9N8D775"/>
<dbReference type="EMBL" id="CAICTM010000005">
    <property type="protein sequence ID" value="CAB9496500.1"/>
    <property type="molecule type" value="Genomic_DNA"/>
</dbReference>
<evidence type="ECO:0000256" key="1">
    <source>
        <dbReference type="PROSITE-ProRule" id="PRU00023"/>
    </source>
</evidence>
<feature type="signal peptide" evidence="2">
    <location>
        <begin position="1"/>
        <end position="26"/>
    </location>
</feature>
<keyword evidence="2" id="KW-0732">Signal</keyword>
<accession>A0A9N8D775</accession>
<evidence type="ECO:0000313" key="4">
    <source>
        <dbReference type="Proteomes" id="UP001153069"/>
    </source>
</evidence>
<dbReference type="InterPro" id="IPR042334">
    <property type="entry name" value="ANKRD31"/>
</dbReference>
<dbReference type="PANTHER" id="PTHR24176">
    <property type="entry name" value="ANKYRIN REPEAT DOMAIN-CONTAINING PROTEIN 31-RELATED"/>
    <property type="match status" value="1"/>
</dbReference>
<dbReference type="Gene3D" id="1.25.40.20">
    <property type="entry name" value="Ankyrin repeat-containing domain"/>
    <property type="match status" value="1"/>
</dbReference>
<comment type="caution">
    <text evidence="3">The sequence shown here is derived from an EMBL/GenBank/DDBJ whole genome shotgun (WGS) entry which is preliminary data.</text>
</comment>
<reference evidence="3" key="1">
    <citation type="submission" date="2020-06" db="EMBL/GenBank/DDBJ databases">
        <authorList>
            <consortium name="Plant Systems Biology data submission"/>
        </authorList>
    </citation>
    <scope>NUCLEOTIDE SEQUENCE</scope>
    <source>
        <strain evidence="3">D6</strain>
    </source>
</reference>
<dbReference type="SMART" id="SM00248">
    <property type="entry name" value="ANK"/>
    <property type="match status" value="2"/>
</dbReference>
<protein>
    <submittedName>
        <fullName evidence="3">Ankyrin Repeat</fullName>
    </submittedName>
</protein>
<dbReference type="SUPFAM" id="SSF48403">
    <property type="entry name" value="Ankyrin repeat"/>
    <property type="match status" value="1"/>
</dbReference>
<keyword evidence="4" id="KW-1185">Reference proteome</keyword>
<keyword evidence="1" id="KW-0040">ANK repeat</keyword>
<dbReference type="InterPro" id="IPR002110">
    <property type="entry name" value="Ankyrin_rpt"/>
</dbReference>
<feature type="chain" id="PRO_5040221014" evidence="2">
    <location>
        <begin position="27"/>
        <end position="426"/>
    </location>
</feature>
<sequence length="426" mass="48301">MMAMMLSDFWHLLLLLVVLPIVVSEAVEYGVDVSYPMHHPNVTTPTNNPLGDRQSFYEENIQGCEDFYQSGKCLTNERVRVKMSLRQPKSMVNYTELGYTKIKSPESVMKLLLEFWQANKEKARNEKWAPGNTYTNHWKVPSKLVKIEDQSMDGGGEVLKQKVWDAARDTIEEWTGQRLAECSLYGIRIYEEGAVLATHVDRLPLVSSAIINVDQDVDEPWPLEVIGHDGKAVSMWNTVHASPSIAIAAEHHSRPFPLKGRFMSNIFVHFEPVGPISDPSTNRRLFRGDLPPYLIPGSEEEDNWRRANPNGWKATRRNSYDYGSTEAHVLANRGNALSLNKALDNNRELVHARDDNGWTALHEAVRSGCFDCVVNLIQRGADVNALTVDGRSPLHHAKKYDSSRSHNNRISHFLQRYGAREMGPEL</sequence>
<name>A0A9N8D775_9STRA</name>
<dbReference type="PANTHER" id="PTHR24176:SF14">
    <property type="entry name" value="ANKYRIN REPEAT DOMAIN-CONTAINING PROTEIN 31"/>
    <property type="match status" value="1"/>
</dbReference>
<gene>
    <name evidence="3" type="ORF">SEMRO_5_G004740.1</name>
</gene>
<dbReference type="PROSITE" id="PS50088">
    <property type="entry name" value="ANK_REPEAT"/>
    <property type="match status" value="1"/>
</dbReference>
<dbReference type="PROSITE" id="PS50297">
    <property type="entry name" value="ANK_REP_REGION"/>
    <property type="match status" value="1"/>
</dbReference>
<dbReference type="InterPro" id="IPR036770">
    <property type="entry name" value="Ankyrin_rpt-contain_sf"/>
</dbReference>
<dbReference type="OrthoDB" id="194358at2759"/>
<proteinExistence type="predicted"/>